<proteinExistence type="predicted"/>
<evidence type="ECO:0000256" key="3">
    <source>
        <dbReference type="ARBA" id="ARBA00023163"/>
    </source>
</evidence>
<dbReference type="InterPro" id="IPR011663">
    <property type="entry name" value="UTRA"/>
</dbReference>
<evidence type="ECO:0000256" key="1">
    <source>
        <dbReference type="ARBA" id="ARBA00023015"/>
    </source>
</evidence>
<dbReference type="Pfam" id="PF00392">
    <property type="entry name" value="GntR"/>
    <property type="match status" value="1"/>
</dbReference>
<dbReference type="CDD" id="cd07377">
    <property type="entry name" value="WHTH_GntR"/>
    <property type="match status" value="1"/>
</dbReference>
<organism evidence="5 6">
    <name type="scientific">Fulvimarina pelagi HTCC2506</name>
    <dbReference type="NCBI Taxonomy" id="314231"/>
    <lineage>
        <taxon>Bacteria</taxon>
        <taxon>Pseudomonadati</taxon>
        <taxon>Pseudomonadota</taxon>
        <taxon>Alphaproteobacteria</taxon>
        <taxon>Hyphomicrobiales</taxon>
        <taxon>Aurantimonadaceae</taxon>
        <taxon>Fulvimarina</taxon>
    </lineage>
</organism>
<keyword evidence="1" id="KW-0805">Transcription regulation</keyword>
<protein>
    <submittedName>
        <fullName evidence="5">Probable transcription regulator protein</fullName>
    </submittedName>
</protein>
<dbReference type="InterPro" id="IPR050679">
    <property type="entry name" value="Bact_HTH_transcr_reg"/>
</dbReference>
<accession>Q0FY49</accession>
<evidence type="ECO:0000256" key="2">
    <source>
        <dbReference type="ARBA" id="ARBA00023125"/>
    </source>
</evidence>
<feature type="domain" description="HTH gntR-type" evidence="4">
    <location>
        <begin position="10"/>
        <end position="78"/>
    </location>
</feature>
<dbReference type="Gene3D" id="3.40.1410.10">
    <property type="entry name" value="Chorismate lyase-like"/>
    <property type="match status" value="1"/>
</dbReference>
<dbReference type="Pfam" id="PF07702">
    <property type="entry name" value="UTRA"/>
    <property type="match status" value="1"/>
</dbReference>
<evidence type="ECO:0000313" key="5">
    <source>
        <dbReference type="EMBL" id="EAU39893.1"/>
    </source>
</evidence>
<keyword evidence="2" id="KW-0238">DNA-binding</keyword>
<dbReference type="PANTHER" id="PTHR44846:SF1">
    <property type="entry name" value="MANNOSYL-D-GLYCERATE TRANSPORT_METABOLISM SYSTEM REPRESSOR MNGR-RELATED"/>
    <property type="match status" value="1"/>
</dbReference>
<dbReference type="SMART" id="SM00345">
    <property type="entry name" value="HTH_GNTR"/>
    <property type="match status" value="1"/>
</dbReference>
<evidence type="ECO:0000313" key="6">
    <source>
        <dbReference type="Proteomes" id="UP000004310"/>
    </source>
</evidence>
<dbReference type="InterPro" id="IPR036390">
    <property type="entry name" value="WH_DNA-bd_sf"/>
</dbReference>
<dbReference type="HOGENOM" id="CLU_063236_8_2_5"/>
<reference evidence="5 6" key="1">
    <citation type="journal article" date="2010" name="J. Bacteriol.">
        <title>Genome sequence of Fulvimarina pelagi HTCC2506T, a Mn(II)-oxidizing alphaproteobacterium possessing an aerobic anoxygenic photosynthetic gene cluster and Xanthorhodopsin.</title>
        <authorList>
            <person name="Kang I."/>
            <person name="Oh H.M."/>
            <person name="Lim S.I."/>
            <person name="Ferriera S."/>
            <person name="Giovannoni S.J."/>
            <person name="Cho J.C."/>
        </authorList>
    </citation>
    <scope>NUCLEOTIDE SEQUENCE [LARGE SCALE GENOMIC DNA]</scope>
    <source>
        <strain evidence="5 6">HTCC2506</strain>
    </source>
</reference>
<comment type="caution">
    <text evidence="5">The sequence shown here is derived from an EMBL/GenBank/DDBJ whole genome shotgun (WGS) entry which is preliminary data.</text>
</comment>
<keyword evidence="3" id="KW-0804">Transcription</keyword>
<dbReference type="STRING" id="217511.GCA_001463845_01795"/>
<dbReference type="InterPro" id="IPR028978">
    <property type="entry name" value="Chorismate_lyase_/UTRA_dom_sf"/>
</dbReference>
<dbReference type="GO" id="GO:0045892">
    <property type="term" value="P:negative regulation of DNA-templated transcription"/>
    <property type="evidence" value="ECO:0007669"/>
    <property type="project" value="TreeGrafter"/>
</dbReference>
<dbReference type="SUPFAM" id="SSF46785">
    <property type="entry name" value="Winged helix' DNA-binding domain"/>
    <property type="match status" value="1"/>
</dbReference>
<evidence type="ECO:0000259" key="4">
    <source>
        <dbReference type="PROSITE" id="PS50949"/>
    </source>
</evidence>
<keyword evidence="6" id="KW-1185">Reference proteome</keyword>
<dbReference type="GO" id="GO:0003700">
    <property type="term" value="F:DNA-binding transcription factor activity"/>
    <property type="evidence" value="ECO:0007669"/>
    <property type="project" value="InterPro"/>
</dbReference>
<dbReference type="EMBL" id="AATP01000011">
    <property type="protein sequence ID" value="EAU39893.1"/>
    <property type="molecule type" value="Genomic_DNA"/>
</dbReference>
<dbReference type="eggNOG" id="COG2188">
    <property type="taxonomic scope" value="Bacteria"/>
</dbReference>
<dbReference type="Proteomes" id="UP000004310">
    <property type="component" value="Unassembled WGS sequence"/>
</dbReference>
<dbReference type="PANTHER" id="PTHR44846">
    <property type="entry name" value="MANNOSYL-D-GLYCERATE TRANSPORT/METABOLISM SYSTEM REPRESSOR MNGR-RELATED"/>
    <property type="match status" value="1"/>
</dbReference>
<dbReference type="AlphaFoldDB" id="Q0FY49"/>
<dbReference type="InterPro" id="IPR000524">
    <property type="entry name" value="Tscrpt_reg_HTH_GntR"/>
</dbReference>
<dbReference type="InterPro" id="IPR036388">
    <property type="entry name" value="WH-like_DNA-bd_sf"/>
</dbReference>
<gene>
    <name evidence="5" type="ORF">FP2506_17494</name>
</gene>
<dbReference type="RefSeq" id="WP_007068613.1">
    <property type="nucleotide sequence ID" value="NZ_DS022272.1"/>
</dbReference>
<dbReference type="GO" id="GO:0003677">
    <property type="term" value="F:DNA binding"/>
    <property type="evidence" value="ECO:0007669"/>
    <property type="project" value="UniProtKB-KW"/>
</dbReference>
<sequence>MVVIETPDRRPVHLQIHDLLKGRLASGEWAAGALLPTELVLARDYSVSVGTVRKALEGLVNEGLIVRRRGKGTFVQSHSPKSAIDQYFRIVPNHGTKVFPHDIIIAEDQFLPTEEEREILAIPKGKKVHRTYRKRLIEGIPVIADILAVRSDRFPGYDWSRWSAVFETPYEYYDRKFGVRIVDVVERLHAMSADQPRSEILGSAVGDPILLINRIAATFDDEPVELRKSYCNTSQYHYSTRII</sequence>
<dbReference type="SMART" id="SM00866">
    <property type="entry name" value="UTRA"/>
    <property type="match status" value="1"/>
</dbReference>
<dbReference type="PROSITE" id="PS50949">
    <property type="entry name" value="HTH_GNTR"/>
    <property type="match status" value="1"/>
</dbReference>
<dbReference type="Gene3D" id="1.10.10.10">
    <property type="entry name" value="Winged helix-like DNA-binding domain superfamily/Winged helix DNA-binding domain"/>
    <property type="match status" value="1"/>
</dbReference>
<name>Q0FY49_9HYPH</name>
<dbReference type="SUPFAM" id="SSF64288">
    <property type="entry name" value="Chorismate lyase-like"/>
    <property type="match status" value="1"/>
</dbReference>